<dbReference type="InterPro" id="IPR001841">
    <property type="entry name" value="Znf_RING"/>
</dbReference>
<keyword evidence="4" id="KW-1185">Reference proteome</keyword>
<dbReference type="AlphaFoldDB" id="A0A9P4WY29"/>
<comment type="caution">
    <text evidence="3">The sequence shown here is derived from an EMBL/GenBank/DDBJ whole genome shotgun (WGS) entry which is preliminary data.</text>
</comment>
<keyword evidence="1" id="KW-0479">Metal-binding</keyword>
<dbReference type="InterPro" id="IPR013083">
    <property type="entry name" value="Znf_RING/FYVE/PHD"/>
</dbReference>
<feature type="domain" description="RING-type" evidence="2">
    <location>
        <begin position="37"/>
        <end position="86"/>
    </location>
</feature>
<evidence type="ECO:0000313" key="3">
    <source>
        <dbReference type="EMBL" id="KAF3044720.1"/>
    </source>
</evidence>
<dbReference type="OrthoDB" id="10502274at2759"/>
<protein>
    <recommendedName>
        <fullName evidence="2">RING-type domain-containing protein</fullName>
    </recommendedName>
</protein>
<evidence type="ECO:0000256" key="1">
    <source>
        <dbReference type="PROSITE-ProRule" id="PRU00175"/>
    </source>
</evidence>
<dbReference type="Gene3D" id="3.30.40.10">
    <property type="entry name" value="Zinc/RING finger domain, C3HC4 (zinc finger)"/>
    <property type="match status" value="1"/>
</dbReference>
<dbReference type="SUPFAM" id="SSF57850">
    <property type="entry name" value="RING/U-box"/>
    <property type="match status" value="1"/>
</dbReference>
<keyword evidence="1" id="KW-0863">Zinc-finger</keyword>
<accession>A0A9P4WY29</accession>
<dbReference type="Proteomes" id="UP000758155">
    <property type="component" value="Unassembled WGS sequence"/>
</dbReference>
<proteinExistence type="predicted"/>
<keyword evidence="1" id="KW-0862">Zinc</keyword>
<dbReference type="PROSITE" id="PS50089">
    <property type="entry name" value="ZF_RING_2"/>
    <property type="match status" value="1"/>
</dbReference>
<name>A0A9P4WY29_9PLEO</name>
<organism evidence="3 4">
    <name type="scientific">Didymella heteroderae</name>
    <dbReference type="NCBI Taxonomy" id="1769908"/>
    <lineage>
        <taxon>Eukaryota</taxon>
        <taxon>Fungi</taxon>
        <taxon>Dikarya</taxon>
        <taxon>Ascomycota</taxon>
        <taxon>Pezizomycotina</taxon>
        <taxon>Dothideomycetes</taxon>
        <taxon>Pleosporomycetidae</taxon>
        <taxon>Pleosporales</taxon>
        <taxon>Pleosporineae</taxon>
        <taxon>Didymellaceae</taxon>
        <taxon>Didymella</taxon>
    </lineage>
</organism>
<dbReference type="EMBL" id="SWKV01000008">
    <property type="protein sequence ID" value="KAF3044720.1"/>
    <property type="molecule type" value="Genomic_DNA"/>
</dbReference>
<sequence length="101" mass="11885">MSMPTFSKAYKDAYELFIRELRRFHITNVEYISEEKCIVCMEKLCDVDSCQRQEHEEPARLICGHVIGMNCAESWFFSSQQCPMCRAQVWGTPAPEGDYWF</sequence>
<dbReference type="GO" id="GO:0008270">
    <property type="term" value="F:zinc ion binding"/>
    <property type="evidence" value="ECO:0007669"/>
    <property type="project" value="UniProtKB-KW"/>
</dbReference>
<gene>
    <name evidence="3" type="ORF">E8E12_009744</name>
</gene>
<dbReference type="Pfam" id="PF13639">
    <property type="entry name" value="zf-RING_2"/>
    <property type="match status" value="1"/>
</dbReference>
<evidence type="ECO:0000259" key="2">
    <source>
        <dbReference type="PROSITE" id="PS50089"/>
    </source>
</evidence>
<evidence type="ECO:0000313" key="4">
    <source>
        <dbReference type="Proteomes" id="UP000758155"/>
    </source>
</evidence>
<reference evidence="3" key="1">
    <citation type="submission" date="2019-04" db="EMBL/GenBank/DDBJ databases">
        <title>Sequencing of skin fungus with MAO and IRED activity.</title>
        <authorList>
            <person name="Marsaioli A.J."/>
            <person name="Bonatto J.M.C."/>
            <person name="Reis Junior O."/>
        </authorList>
    </citation>
    <scope>NUCLEOTIDE SEQUENCE</scope>
    <source>
        <strain evidence="3">28M1</strain>
    </source>
</reference>